<dbReference type="Pfam" id="PF12631">
    <property type="entry name" value="MnmE_helical"/>
    <property type="match status" value="1"/>
</dbReference>
<keyword evidence="9" id="KW-0630">Potassium</keyword>
<dbReference type="NCBIfam" id="TIGR00450">
    <property type="entry name" value="mnmE_trmE_thdF"/>
    <property type="match status" value="1"/>
</dbReference>
<dbReference type="Pfam" id="PF01926">
    <property type="entry name" value="MMR_HSR1"/>
    <property type="match status" value="1"/>
</dbReference>
<comment type="similarity">
    <text evidence="2 11">Belongs to the TRAFAC class TrmE-Era-EngA-EngB-Septin-like GTPase superfamily. TrmE GTPase family.</text>
</comment>
<dbReference type="GO" id="GO:0030488">
    <property type="term" value="P:tRNA methylation"/>
    <property type="evidence" value="ECO:0007669"/>
    <property type="project" value="TreeGrafter"/>
</dbReference>
<dbReference type="PANTHER" id="PTHR42714">
    <property type="entry name" value="TRNA MODIFICATION GTPASE GTPBP3"/>
    <property type="match status" value="1"/>
</dbReference>
<dbReference type="GO" id="GO:0002098">
    <property type="term" value="P:tRNA wobble uridine modification"/>
    <property type="evidence" value="ECO:0007669"/>
    <property type="project" value="TreeGrafter"/>
</dbReference>
<evidence type="ECO:0000256" key="5">
    <source>
        <dbReference type="ARBA" id="ARBA00022723"/>
    </source>
</evidence>
<dbReference type="Proteomes" id="UP000762676">
    <property type="component" value="Unassembled WGS sequence"/>
</dbReference>
<evidence type="ECO:0000256" key="10">
    <source>
        <dbReference type="ARBA" id="ARBA00023134"/>
    </source>
</evidence>
<dbReference type="PROSITE" id="PS51709">
    <property type="entry name" value="G_TRME"/>
    <property type="match status" value="1"/>
</dbReference>
<proteinExistence type="inferred from homology"/>
<dbReference type="InterPro" id="IPR004520">
    <property type="entry name" value="GTPase_MnmE"/>
</dbReference>
<dbReference type="EMBL" id="BMAT01010395">
    <property type="protein sequence ID" value="GFS26171.1"/>
    <property type="molecule type" value="Genomic_DNA"/>
</dbReference>
<dbReference type="Gene3D" id="3.30.1360.120">
    <property type="entry name" value="Probable tRNA modification gtpase trme, domain 1"/>
    <property type="match status" value="1"/>
</dbReference>
<dbReference type="InterPro" id="IPR027368">
    <property type="entry name" value="MnmE_dom2"/>
</dbReference>
<keyword evidence="7" id="KW-0378">Hydrolase</keyword>
<dbReference type="InterPro" id="IPR006073">
    <property type="entry name" value="GTP-bd"/>
</dbReference>
<dbReference type="InterPro" id="IPR018948">
    <property type="entry name" value="GTP-bd_TrmE_N"/>
</dbReference>
<dbReference type="PRINTS" id="PR00326">
    <property type="entry name" value="GTP1OBG"/>
</dbReference>
<dbReference type="FunFam" id="3.30.1360.120:FF:000003">
    <property type="entry name" value="tRNA modification GTPase MnmE"/>
    <property type="match status" value="1"/>
</dbReference>
<evidence type="ECO:0000256" key="8">
    <source>
        <dbReference type="ARBA" id="ARBA00022842"/>
    </source>
</evidence>
<gene>
    <name evidence="13" type="ORF">ElyMa_005205200</name>
</gene>
<accession>A0AAV4JXT2</accession>
<dbReference type="InterPro" id="IPR005225">
    <property type="entry name" value="Small_GTP-bd"/>
</dbReference>
<evidence type="ECO:0000256" key="6">
    <source>
        <dbReference type="ARBA" id="ARBA00022741"/>
    </source>
</evidence>
<dbReference type="Pfam" id="PF10396">
    <property type="entry name" value="TrmE_N"/>
    <property type="match status" value="1"/>
</dbReference>
<protein>
    <submittedName>
        <fullName evidence="13">tRNA modification GTPase MnmE</fullName>
    </submittedName>
</protein>
<evidence type="ECO:0000256" key="2">
    <source>
        <dbReference type="ARBA" id="ARBA00011043"/>
    </source>
</evidence>
<evidence type="ECO:0000313" key="13">
    <source>
        <dbReference type="EMBL" id="GFS26171.1"/>
    </source>
</evidence>
<dbReference type="PANTHER" id="PTHR42714:SF2">
    <property type="entry name" value="TRNA MODIFICATION GTPASE GTPBP3, MITOCHONDRIAL"/>
    <property type="match status" value="1"/>
</dbReference>
<comment type="subcellular location">
    <subcellularLocation>
        <location evidence="1">Plastid</location>
        <location evidence="1">Chloroplast</location>
    </subcellularLocation>
</comment>
<dbReference type="InterPro" id="IPR027266">
    <property type="entry name" value="TrmE/GcvT-like"/>
</dbReference>
<evidence type="ECO:0000256" key="7">
    <source>
        <dbReference type="ARBA" id="ARBA00022801"/>
    </source>
</evidence>
<sequence>MIQKDTIVAIATPTGVGAIAVLRISGKRAFEVIDYTFETISKKKLKTQKGYTIHFGKITNGSLVLDEVLVSLFKAPQSYTGEDVVEVSCHGSLYIQRELLQLFLAKGCRIAEPGEFTKRAFLNGKIDLSQAEAVADLIATNSAASHKVAMQQMKKGFASDLKALRDELVDLASMVELELDFSEEDIEFADKKELGNLAERISKVLNKLIQSFESGNAMKNGIPIAIMGKPNVGKSTLLNTILNDQKAIVSHIPGTTRDAIEEQVNINGIVMRFIDTAGVRETEDEIEQIGIQRTFQEIERASVILYLFDVSCTEIKSVSKEIKSLKKQFPDKKFILVGNKYDQVDKSTQTNLSSKKKLVLISAKEKTGIELLLEKIGLLVSLLVSEEGTVVSNMRHYEALKNSKEQIVKLQEGLESGLSGDILAIDIRSTLHYLGLITGEVTTDDLLGNIFSNFCIGK</sequence>
<evidence type="ECO:0000256" key="4">
    <source>
        <dbReference type="ARBA" id="ARBA00022694"/>
    </source>
</evidence>
<comment type="caution">
    <text evidence="13">The sequence shown here is derived from an EMBL/GenBank/DDBJ whole genome shotgun (WGS) entry which is preliminary data.</text>
</comment>
<keyword evidence="14" id="KW-1185">Reference proteome</keyword>
<dbReference type="SUPFAM" id="SSF52540">
    <property type="entry name" value="P-loop containing nucleoside triphosphate hydrolases"/>
    <property type="match status" value="1"/>
</dbReference>
<dbReference type="Gene3D" id="1.20.120.430">
    <property type="entry name" value="tRNA modification GTPase MnmE domain 2"/>
    <property type="match status" value="1"/>
</dbReference>
<dbReference type="AlphaFoldDB" id="A0AAV4JXT2"/>
<dbReference type="InterPro" id="IPR025867">
    <property type="entry name" value="MnmE_helical"/>
</dbReference>
<dbReference type="NCBIfam" id="NF003661">
    <property type="entry name" value="PRK05291.1-3"/>
    <property type="match status" value="1"/>
</dbReference>
<dbReference type="CDD" id="cd14858">
    <property type="entry name" value="TrmE_N"/>
    <property type="match status" value="1"/>
</dbReference>
<keyword evidence="4 11" id="KW-0819">tRNA processing</keyword>
<dbReference type="GO" id="GO:0042802">
    <property type="term" value="F:identical protein binding"/>
    <property type="evidence" value="ECO:0007669"/>
    <property type="project" value="UniProtKB-ARBA"/>
</dbReference>
<dbReference type="Gene3D" id="3.40.50.300">
    <property type="entry name" value="P-loop containing nucleotide triphosphate hydrolases"/>
    <property type="match status" value="1"/>
</dbReference>
<evidence type="ECO:0000256" key="1">
    <source>
        <dbReference type="ARBA" id="ARBA00004229"/>
    </source>
</evidence>
<feature type="domain" description="TrmE-type G" evidence="12">
    <location>
        <begin position="221"/>
        <end position="381"/>
    </location>
</feature>
<dbReference type="NCBIfam" id="TIGR00231">
    <property type="entry name" value="small_GTP"/>
    <property type="match status" value="1"/>
</dbReference>
<evidence type="ECO:0000256" key="11">
    <source>
        <dbReference type="RuleBase" id="RU003313"/>
    </source>
</evidence>
<keyword evidence="5" id="KW-0479">Metal-binding</keyword>
<evidence type="ECO:0000256" key="9">
    <source>
        <dbReference type="ARBA" id="ARBA00022958"/>
    </source>
</evidence>
<keyword evidence="3" id="KW-0963">Cytoplasm</keyword>
<evidence type="ECO:0000256" key="3">
    <source>
        <dbReference type="ARBA" id="ARBA00022490"/>
    </source>
</evidence>
<evidence type="ECO:0000313" key="14">
    <source>
        <dbReference type="Proteomes" id="UP000762676"/>
    </source>
</evidence>
<dbReference type="CDD" id="cd04164">
    <property type="entry name" value="trmE"/>
    <property type="match status" value="1"/>
</dbReference>
<evidence type="ECO:0000259" key="12">
    <source>
        <dbReference type="PROSITE" id="PS51709"/>
    </source>
</evidence>
<name>A0AAV4JXT2_9GAST</name>
<reference evidence="13 14" key="1">
    <citation type="journal article" date="2021" name="Elife">
        <title>Chloroplast acquisition without the gene transfer in kleptoplastic sea slugs, Plakobranchus ocellatus.</title>
        <authorList>
            <person name="Maeda T."/>
            <person name="Takahashi S."/>
            <person name="Yoshida T."/>
            <person name="Shimamura S."/>
            <person name="Takaki Y."/>
            <person name="Nagai Y."/>
            <person name="Toyoda A."/>
            <person name="Suzuki Y."/>
            <person name="Arimoto A."/>
            <person name="Ishii H."/>
            <person name="Satoh N."/>
            <person name="Nishiyama T."/>
            <person name="Hasebe M."/>
            <person name="Maruyama T."/>
            <person name="Minagawa J."/>
            <person name="Obokata J."/>
            <person name="Shigenobu S."/>
        </authorList>
    </citation>
    <scope>NUCLEOTIDE SEQUENCE [LARGE SCALE GENOMIC DNA]</scope>
</reference>
<keyword evidence="10 11" id="KW-0342">GTP-binding</keyword>
<organism evidence="13 14">
    <name type="scientific">Elysia marginata</name>
    <dbReference type="NCBI Taxonomy" id="1093978"/>
    <lineage>
        <taxon>Eukaryota</taxon>
        <taxon>Metazoa</taxon>
        <taxon>Spiralia</taxon>
        <taxon>Lophotrochozoa</taxon>
        <taxon>Mollusca</taxon>
        <taxon>Gastropoda</taxon>
        <taxon>Heterobranchia</taxon>
        <taxon>Euthyneura</taxon>
        <taxon>Panpulmonata</taxon>
        <taxon>Sacoglossa</taxon>
        <taxon>Placobranchoidea</taxon>
        <taxon>Plakobranchidae</taxon>
        <taxon>Elysia</taxon>
    </lineage>
</organism>
<keyword evidence="8" id="KW-0460">Magnesium</keyword>
<dbReference type="HAMAP" id="MF_00379">
    <property type="entry name" value="GTPase_MnmE"/>
    <property type="match status" value="1"/>
</dbReference>
<dbReference type="GO" id="GO:0003924">
    <property type="term" value="F:GTPase activity"/>
    <property type="evidence" value="ECO:0007669"/>
    <property type="project" value="InterPro"/>
</dbReference>
<dbReference type="GO" id="GO:0005829">
    <property type="term" value="C:cytosol"/>
    <property type="evidence" value="ECO:0007669"/>
    <property type="project" value="TreeGrafter"/>
</dbReference>
<dbReference type="InterPro" id="IPR027417">
    <property type="entry name" value="P-loop_NTPase"/>
</dbReference>
<dbReference type="InterPro" id="IPR031168">
    <property type="entry name" value="G_TrmE"/>
</dbReference>
<keyword evidence="6 11" id="KW-0547">Nucleotide-binding</keyword>
<dbReference type="FunFam" id="3.40.50.300:FF:001376">
    <property type="entry name" value="tRNA modification GTPase MnmE"/>
    <property type="match status" value="1"/>
</dbReference>
<dbReference type="GO" id="GO:0005525">
    <property type="term" value="F:GTP binding"/>
    <property type="evidence" value="ECO:0007669"/>
    <property type="project" value="UniProtKB-KW"/>
</dbReference>
<dbReference type="GO" id="GO:0046872">
    <property type="term" value="F:metal ion binding"/>
    <property type="evidence" value="ECO:0007669"/>
    <property type="project" value="UniProtKB-KW"/>
</dbReference>